<proteinExistence type="predicted"/>
<dbReference type="EMBL" id="ACCJ01000071">
    <property type="protein sequence ID" value="EEG56396.1"/>
    <property type="molecule type" value="Genomic_DNA"/>
</dbReference>
<evidence type="ECO:0000313" key="2">
    <source>
        <dbReference type="EMBL" id="EEG56396.1"/>
    </source>
</evidence>
<organism evidence="2 3">
    <name type="scientific">[Clostridium] asparagiforme DSM 15981</name>
    <dbReference type="NCBI Taxonomy" id="518636"/>
    <lineage>
        <taxon>Bacteria</taxon>
        <taxon>Bacillati</taxon>
        <taxon>Bacillota</taxon>
        <taxon>Clostridia</taxon>
        <taxon>Lachnospirales</taxon>
        <taxon>Lachnospiraceae</taxon>
        <taxon>Enterocloster</taxon>
    </lineage>
</organism>
<dbReference type="InterPro" id="IPR002934">
    <property type="entry name" value="Polymerase_NTP_transf_dom"/>
</dbReference>
<keyword evidence="3" id="KW-1185">Reference proteome</keyword>
<feature type="domain" description="Polymerase nucleotidyl transferase" evidence="1">
    <location>
        <begin position="24"/>
        <end position="123"/>
    </location>
</feature>
<dbReference type="HOGENOM" id="CLU_101700_0_0_9"/>
<dbReference type="SUPFAM" id="SSF81301">
    <property type="entry name" value="Nucleotidyltransferase"/>
    <property type="match status" value="1"/>
</dbReference>
<dbReference type="InterPro" id="IPR043519">
    <property type="entry name" value="NT_sf"/>
</dbReference>
<evidence type="ECO:0000313" key="3">
    <source>
        <dbReference type="Proteomes" id="UP000004756"/>
    </source>
</evidence>
<dbReference type="Pfam" id="PF01909">
    <property type="entry name" value="NTP_transf_2"/>
    <property type="match status" value="1"/>
</dbReference>
<accession>C0CX05</accession>
<dbReference type="Gene3D" id="3.30.460.10">
    <property type="entry name" value="Beta Polymerase, domain 2"/>
    <property type="match status" value="1"/>
</dbReference>
<dbReference type="AlphaFoldDB" id="C0CX05"/>
<evidence type="ECO:0000259" key="1">
    <source>
        <dbReference type="Pfam" id="PF01909"/>
    </source>
</evidence>
<sequence length="238" mass="26306">MIRPQTGSRNGYISGGNIMIEQLLRRIVEEIAPCPFVAGIVLGGSRATGTATEDSDIDIGIYYDRERMDFERLNGIASGLDDQHRENLVCREGEWGNWVNCGGWLTVKGYHVDLILRDIARVRDILDRTERGETAAHYQTGHPHGYIDAMYRGELAAGKALYARDQSFTEMKERAEVYPEELRRALISFFMFEAKFSCMLAEGNGRGGGSLLCGGAPVPLGLGPEPGAVRLKPDLLPE</sequence>
<gene>
    <name evidence="2" type="ORF">CLOSTASPAR_01526</name>
</gene>
<dbReference type="CDD" id="cd05403">
    <property type="entry name" value="NT_KNTase_like"/>
    <property type="match status" value="1"/>
</dbReference>
<protein>
    <submittedName>
        <fullName evidence="2">Nucleotidyltransferase domain protein</fullName>
    </submittedName>
</protein>
<name>C0CX05_9FIRM</name>
<reference evidence="2 3" key="1">
    <citation type="submission" date="2009-02" db="EMBL/GenBank/DDBJ databases">
        <title>Draft genome sequence of Clostridium asparagiforme (DSM 15981).</title>
        <authorList>
            <person name="Sudarsanam P."/>
            <person name="Ley R."/>
            <person name="Guruge J."/>
            <person name="Turnbaugh P.J."/>
            <person name="Mahowald M."/>
            <person name="Liep D."/>
            <person name="Gordon J."/>
        </authorList>
    </citation>
    <scope>NUCLEOTIDE SEQUENCE [LARGE SCALE GENOMIC DNA]</scope>
    <source>
        <strain evidence="2 3">DSM 15981</strain>
    </source>
</reference>
<dbReference type="Proteomes" id="UP000004756">
    <property type="component" value="Unassembled WGS sequence"/>
</dbReference>
<comment type="caution">
    <text evidence="2">The sequence shown here is derived from an EMBL/GenBank/DDBJ whole genome shotgun (WGS) entry which is preliminary data.</text>
</comment>
<keyword evidence="2" id="KW-0808">Transferase</keyword>
<dbReference type="GO" id="GO:0016779">
    <property type="term" value="F:nucleotidyltransferase activity"/>
    <property type="evidence" value="ECO:0007669"/>
    <property type="project" value="InterPro"/>
</dbReference>